<organism evidence="2 3">
    <name type="scientific">Lactiplantibacillus garii</name>
    <dbReference type="NCBI Taxonomy" id="2306423"/>
    <lineage>
        <taxon>Bacteria</taxon>
        <taxon>Bacillati</taxon>
        <taxon>Bacillota</taxon>
        <taxon>Bacilli</taxon>
        <taxon>Lactobacillales</taxon>
        <taxon>Lactobacillaceae</taxon>
        <taxon>Lactiplantibacillus</taxon>
    </lineage>
</organism>
<dbReference type="OrthoDB" id="2328843at2"/>
<reference evidence="2 3" key="1">
    <citation type="submission" date="2018-08" db="EMBL/GenBank/DDBJ databases">
        <title>Genome Lactobacillus garii FI11369.</title>
        <authorList>
            <person name="Diaz M."/>
            <person name="Narbad A."/>
        </authorList>
    </citation>
    <scope>NUCLEOTIDE SEQUENCE [LARGE SCALE GENOMIC DNA]</scope>
    <source>
        <strain evidence="2 3">FI11369</strain>
    </source>
</reference>
<keyword evidence="3" id="KW-1185">Reference proteome</keyword>
<name>A0A3R8J6J1_9LACO</name>
<dbReference type="AlphaFoldDB" id="A0A3R8J6J1"/>
<feature type="domain" description="HTH cro/C1-type" evidence="1">
    <location>
        <begin position="78"/>
        <end position="115"/>
    </location>
</feature>
<dbReference type="EMBL" id="QWZQ01000040">
    <property type="protein sequence ID" value="RRK09758.1"/>
    <property type="molecule type" value="Genomic_DNA"/>
</dbReference>
<dbReference type="Proteomes" id="UP000283633">
    <property type="component" value="Unassembled WGS sequence"/>
</dbReference>
<dbReference type="InterPro" id="IPR001387">
    <property type="entry name" value="Cro/C1-type_HTH"/>
</dbReference>
<evidence type="ECO:0000313" key="2">
    <source>
        <dbReference type="EMBL" id="RRK09758.1"/>
    </source>
</evidence>
<dbReference type="GO" id="GO:0003677">
    <property type="term" value="F:DNA binding"/>
    <property type="evidence" value="ECO:0007669"/>
    <property type="project" value="InterPro"/>
</dbReference>
<dbReference type="InterPro" id="IPR010982">
    <property type="entry name" value="Lambda_DNA-bd_dom_sf"/>
</dbReference>
<dbReference type="RefSeq" id="WP_125072953.1">
    <property type="nucleotide sequence ID" value="NZ_QWZQ01000040.1"/>
</dbReference>
<evidence type="ECO:0000313" key="3">
    <source>
        <dbReference type="Proteomes" id="UP000283633"/>
    </source>
</evidence>
<dbReference type="Pfam" id="PF01381">
    <property type="entry name" value="HTH_3"/>
    <property type="match status" value="1"/>
</dbReference>
<gene>
    <name evidence="2" type="ORF">D1831_10910</name>
</gene>
<sequence length="182" mass="21206">MIKKIFFNVELNTTAEYTEVWKYEVVKVKDVPDLLVRNHYWQDAQGELWLDFEDPNENFRGIFNAYRKRKGFMQPWEVKKLRANLGLSLRDFAERLGISYAKVSQIENNKRIQTLAQEVAFRKAQQDYQRQGYLTSYAVAPSSGETLTRVLGKVKYQDTVITTYQTPNEAGTNRFKYVGGVA</sequence>
<dbReference type="CDD" id="cd00093">
    <property type="entry name" value="HTH_XRE"/>
    <property type="match status" value="1"/>
</dbReference>
<protein>
    <submittedName>
        <fullName evidence="2">Helix-turn-helix domain-containing protein</fullName>
    </submittedName>
</protein>
<accession>A0A3R8J6J1</accession>
<dbReference type="Gene3D" id="1.10.260.40">
    <property type="entry name" value="lambda repressor-like DNA-binding domains"/>
    <property type="match status" value="1"/>
</dbReference>
<evidence type="ECO:0000259" key="1">
    <source>
        <dbReference type="PROSITE" id="PS50943"/>
    </source>
</evidence>
<comment type="caution">
    <text evidence="2">The sequence shown here is derived from an EMBL/GenBank/DDBJ whole genome shotgun (WGS) entry which is preliminary data.</text>
</comment>
<proteinExistence type="predicted"/>
<dbReference type="SMART" id="SM00530">
    <property type="entry name" value="HTH_XRE"/>
    <property type="match status" value="1"/>
</dbReference>
<dbReference type="PROSITE" id="PS50943">
    <property type="entry name" value="HTH_CROC1"/>
    <property type="match status" value="1"/>
</dbReference>
<dbReference type="SUPFAM" id="SSF47413">
    <property type="entry name" value="lambda repressor-like DNA-binding domains"/>
    <property type="match status" value="1"/>
</dbReference>